<feature type="domain" description="ShKT" evidence="2">
    <location>
        <begin position="24"/>
        <end position="75"/>
    </location>
</feature>
<evidence type="ECO:0000259" key="2">
    <source>
        <dbReference type="SMART" id="SM00254"/>
    </source>
</evidence>
<keyword evidence="3" id="KW-1185">Reference proteome</keyword>
<protein>
    <submittedName>
        <fullName evidence="4">ShKT domain-containing protein</fullName>
    </submittedName>
</protein>
<dbReference type="OMA" id="CEYMATS"/>
<feature type="signal peptide" evidence="1">
    <location>
        <begin position="1"/>
        <end position="21"/>
    </location>
</feature>
<proteinExistence type="predicted"/>
<evidence type="ECO:0000313" key="4">
    <source>
        <dbReference type="WBParaSite" id="HCON_00125625-00001"/>
    </source>
</evidence>
<dbReference type="Proteomes" id="UP000025227">
    <property type="component" value="Unplaced"/>
</dbReference>
<keyword evidence="1" id="KW-0732">Signal</keyword>
<dbReference type="Pfam" id="PF01549">
    <property type="entry name" value="ShK"/>
    <property type="match status" value="1"/>
</dbReference>
<sequence length="75" mass="8319">MLFYLLCALLLLNAFTSDAQATQKCIDKAIDTRAGLRFCEYMATSKDPKGQILCTAEGYDDVAKQYCAKTCGYCK</sequence>
<dbReference type="InterPro" id="IPR003582">
    <property type="entry name" value="ShKT_dom"/>
</dbReference>
<reference evidence="4" key="1">
    <citation type="submission" date="2020-12" db="UniProtKB">
        <authorList>
            <consortium name="WormBaseParasite"/>
        </authorList>
    </citation>
    <scope>IDENTIFICATION</scope>
    <source>
        <strain evidence="4">MHco3</strain>
    </source>
</reference>
<evidence type="ECO:0000256" key="1">
    <source>
        <dbReference type="SAM" id="SignalP"/>
    </source>
</evidence>
<dbReference type="OrthoDB" id="5792244at2759"/>
<dbReference type="SMART" id="SM00254">
    <property type="entry name" value="ShKT"/>
    <property type="match status" value="1"/>
</dbReference>
<accession>A0A7I4YQS3</accession>
<feature type="chain" id="PRO_5029747016" evidence="1">
    <location>
        <begin position="22"/>
        <end position="75"/>
    </location>
</feature>
<dbReference type="AlphaFoldDB" id="A0A7I4YQS3"/>
<name>A0A7I4YQS3_HAECO</name>
<evidence type="ECO:0000313" key="3">
    <source>
        <dbReference type="Proteomes" id="UP000025227"/>
    </source>
</evidence>
<dbReference type="WBParaSite" id="HCON_00125625-00001">
    <property type="protein sequence ID" value="HCON_00125625-00001"/>
    <property type="gene ID" value="HCON_00125625"/>
</dbReference>
<dbReference type="Gene3D" id="1.10.10.1870">
    <property type="entry name" value="ShTK domain-like"/>
    <property type="match status" value="1"/>
</dbReference>
<organism evidence="3 4">
    <name type="scientific">Haemonchus contortus</name>
    <name type="common">Barber pole worm</name>
    <dbReference type="NCBI Taxonomy" id="6289"/>
    <lineage>
        <taxon>Eukaryota</taxon>
        <taxon>Metazoa</taxon>
        <taxon>Ecdysozoa</taxon>
        <taxon>Nematoda</taxon>
        <taxon>Chromadorea</taxon>
        <taxon>Rhabditida</taxon>
        <taxon>Rhabditina</taxon>
        <taxon>Rhabditomorpha</taxon>
        <taxon>Strongyloidea</taxon>
        <taxon>Trichostrongylidae</taxon>
        <taxon>Haemonchus</taxon>
    </lineage>
</organism>